<keyword evidence="3" id="KW-0677">Repeat</keyword>
<dbReference type="PRINTS" id="PR00364">
    <property type="entry name" value="DISEASERSIST"/>
</dbReference>
<name>A0A5J5B1I6_9ASTE</name>
<dbReference type="InterPro" id="IPR032675">
    <property type="entry name" value="LRR_dom_sf"/>
</dbReference>
<dbReference type="EMBL" id="CM018040">
    <property type="protein sequence ID" value="KAA8534991.1"/>
    <property type="molecule type" value="Genomic_DNA"/>
</dbReference>
<dbReference type="PANTHER" id="PTHR23155:SF1238">
    <property type="entry name" value="TOMV SUSCEPTIBLE PROTEIN TM-2"/>
    <property type="match status" value="1"/>
</dbReference>
<dbReference type="FunFam" id="1.10.10.10:FF:000322">
    <property type="entry name" value="Probable disease resistance protein At1g63360"/>
    <property type="match status" value="1"/>
</dbReference>
<dbReference type="Pfam" id="PF23559">
    <property type="entry name" value="WHD_DRP"/>
    <property type="match status" value="1"/>
</dbReference>
<protein>
    <recommendedName>
        <fullName evidence="13">AAA+ ATPase domain-containing protein</fullName>
    </recommendedName>
</protein>
<dbReference type="InterPro" id="IPR036388">
    <property type="entry name" value="WH-like_DNA-bd_sf"/>
</dbReference>
<dbReference type="FunFam" id="3.40.50.300:FF:001091">
    <property type="entry name" value="Probable disease resistance protein At1g61300"/>
    <property type="match status" value="1"/>
</dbReference>
<evidence type="ECO:0000259" key="10">
    <source>
        <dbReference type="Pfam" id="PF23559"/>
    </source>
</evidence>
<evidence type="ECO:0000259" key="8">
    <source>
        <dbReference type="Pfam" id="PF00931"/>
    </source>
</evidence>
<dbReference type="CDD" id="cd14798">
    <property type="entry name" value="RX-CC_like"/>
    <property type="match status" value="1"/>
</dbReference>
<dbReference type="Proteomes" id="UP000325577">
    <property type="component" value="Linkage Group LG17"/>
</dbReference>
<keyword evidence="4" id="KW-0547">Nucleotide-binding</keyword>
<feature type="compositionally biased region" description="Polar residues" evidence="7">
    <location>
        <begin position="529"/>
        <end position="540"/>
    </location>
</feature>
<keyword evidence="5" id="KW-0611">Plant defense</keyword>
<feature type="domain" description="NB-ARC" evidence="8">
    <location>
        <begin position="169"/>
        <end position="332"/>
    </location>
</feature>
<evidence type="ECO:0000256" key="5">
    <source>
        <dbReference type="ARBA" id="ARBA00022821"/>
    </source>
</evidence>
<dbReference type="InterPro" id="IPR044974">
    <property type="entry name" value="Disease_R_plants"/>
</dbReference>
<evidence type="ECO:0000259" key="9">
    <source>
        <dbReference type="Pfam" id="PF18052"/>
    </source>
</evidence>
<dbReference type="GO" id="GO:0043531">
    <property type="term" value="F:ADP binding"/>
    <property type="evidence" value="ECO:0007669"/>
    <property type="project" value="InterPro"/>
</dbReference>
<dbReference type="GO" id="GO:0005524">
    <property type="term" value="F:ATP binding"/>
    <property type="evidence" value="ECO:0007669"/>
    <property type="project" value="UniProtKB-KW"/>
</dbReference>
<evidence type="ECO:0000256" key="1">
    <source>
        <dbReference type="ARBA" id="ARBA00008894"/>
    </source>
</evidence>
<keyword evidence="6" id="KW-0067">ATP-binding</keyword>
<dbReference type="InterPro" id="IPR041118">
    <property type="entry name" value="Rx_N"/>
</dbReference>
<dbReference type="AlphaFoldDB" id="A0A5J5B1I6"/>
<evidence type="ECO:0000256" key="3">
    <source>
        <dbReference type="ARBA" id="ARBA00022737"/>
    </source>
</evidence>
<proteinExistence type="inferred from homology"/>
<accession>A0A5J5B1I6</accession>
<dbReference type="InterPro" id="IPR027417">
    <property type="entry name" value="P-loop_NTPase"/>
</dbReference>
<dbReference type="Gene3D" id="1.10.10.10">
    <property type="entry name" value="Winged helix-like DNA-binding domain superfamily/Winged helix DNA-binding domain"/>
    <property type="match status" value="1"/>
</dbReference>
<dbReference type="Pfam" id="PF00931">
    <property type="entry name" value="NB-ARC"/>
    <property type="match status" value="1"/>
</dbReference>
<feature type="domain" description="Disease resistance protein winged helix" evidence="10">
    <location>
        <begin position="422"/>
        <end position="488"/>
    </location>
</feature>
<evidence type="ECO:0000256" key="6">
    <source>
        <dbReference type="ARBA" id="ARBA00022840"/>
    </source>
</evidence>
<sequence>MADIALATVIRKTADILANLAVEECTLFYWIKEDIRWIQTELEFVQSFLRDAEVNQGKSERMDTLLKEARDLAYEIEDIIDTYFAKIPTFRRKRLLRYLEFLSCIFCDWYTKNKFVMKIQAIMRRIENINRARTTYGITDGNDSRVGGEERDPRRSFPHVDQPNIVGFETHIEELEMLLQQNTRFCMISIVGLPGVGKTTLAKEVYNSVKANFNCRAWVYASQKPRVQYLLRDIARQVGVRKEEWENNADMEANLFEFLRQKRYLIVIDDIWSTKTWDALKIGIPNDCTNGSALIISSRHKRVGVYAGGDNSLYELQPLDDEKSWELFSKIVKLPSHSPNETSDYPELLKLGRQISRRCGGLPLTVVVTAGLLSSTEDRIEHRWKAVLNKMGDEEDQYLNILSLSYGDLPSHLKPCFLYFGLFPEDHLFPASELINLWIAEGFIKPRERQTLEDEAEGYLTELIRRNLIQIDMERYDRRIRSFRIHDCYAKPISDKLENLQLKVWDDGPYRVRESFFVEIPVFVEIPESSASTTSDSQNPRAPESPPLNFSGYQNLHNLYLEGPLVVVPEFTTRLTKLTLVGSVLVQDPMEELGKLPNLRKLQLRQGTYMGFKMVISGAGSFPLLEVLTIETMPLMKALKVEEGVMPKLRCVKINCNITLEIHSERLRNIFCKFNRSPHEYELFGVGC</sequence>
<dbReference type="Gene3D" id="1.10.8.430">
    <property type="entry name" value="Helical domain of apoptotic protease-activating factors"/>
    <property type="match status" value="1"/>
</dbReference>
<evidence type="ECO:0000313" key="12">
    <source>
        <dbReference type="Proteomes" id="UP000325577"/>
    </source>
</evidence>
<evidence type="ECO:0000256" key="4">
    <source>
        <dbReference type="ARBA" id="ARBA00022741"/>
    </source>
</evidence>
<reference evidence="11 12" key="1">
    <citation type="submission" date="2019-09" db="EMBL/GenBank/DDBJ databases">
        <title>A chromosome-level genome assembly of the Chinese tupelo Nyssa sinensis.</title>
        <authorList>
            <person name="Yang X."/>
            <person name="Kang M."/>
            <person name="Yang Y."/>
            <person name="Xiong H."/>
            <person name="Wang M."/>
            <person name="Zhang Z."/>
            <person name="Wang Z."/>
            <person name="Wu H."/>
            <person name="Ma T."/>
            <person name="Liu J."/>
            <person name="Xi Z."/>
        </authorList>
    </citation>
    <scope>NUCLEOTIDE SEQUENCE [LARGE SCALE GENOMIC DNA]</scope>
    <source>
        <strain evidence="11">J267</strain>
        <tissue evidence="11">Leaf</tissue>
    </source>
</reference>
<comment type="similarity">
    <text evidence="1">Belongs to the disease resistance NB-LRR family.</text>
</comment>
<keyword evidence="12" id="KW-1185">Reference proteome</keyword>
<keyword evidence="2" id="KW-0433">Leucine-rich repeat</keyword>
<evidence type="ECO:0000256" key="2">
    <source>
        <dbReference type="ARBA" id="ARBA00022614"/>
    </source>
</evidence>
<dbReference type="Gene3D" id="1.20.5.4130">
    <property type="match status" value="1"/>
</dbReference>
<evidence type="ECO:0000256" key="7">
    <source>
        <dbReference type="SAM" id="MobiDB-lite"/>
    </source>
</evidence>
<feature type="region of interest" description="Disordered" evidence="7">
    <location>
        <begin position="529"/>
        <end position="548"/>
    </location>
</feature>
<evidence type="ECO:0008006" key="13">
    <source>
        <dbReference type="Google" id="ProtNLM"/>
    </source>
</evidence>
<dbReference type="InterPro" id="IPR038005">
    <property type="entry name" value="RX-like_CC"/>
</dbReference>
<dbReference type="GO" id="GO:0051607">
    <property type="term" value="P:defense response to virus"/>
    <property type="evidence" value="ECO:0007669"/>
    <property type="project" value="UniProtKB-ARBA"/>
</dbReference>
<dbReference type="OrthoDB" id="3429988at2759"/>
<dbReference type="Gene3D" id="3.40.50.300">
    <property type="entry name" value="P-loop containing nucleotide triphosphate hydrolases"/>
    <property type="match status" value="1"/>
</dbReference>
<gene>
    <name evidence="11" type="ORF">F0562_029994</name>
</gene>
<dbReference type="InterPro" id="IPR042197">
    <property type="entry name" value="Apaf_helical"/>
</dbReference>
<feature type="domain" description="Disease resistance N-terminal" evidence="9">
    <location>
        <begin position="11"/>
        <end position="87"/>
    </location>
</feature>
<dbReference type="InterPro" id="IPR058922">
    <property type="entry name" value="WHD_DRP"/>
</dbReference>
<dbReference type="PANTHER" id="PTHR23155">
    <property type="entry name" value="DISEASE RESISTANCE PROTEIN RP"/>
    <property type="match status" value="1"/>
</dbReference>
<dbReference type="Gene3D" id="3.80.10.10">
    <property type="entry name" value="Ribonuclease Inhibitor"/>
    <property type="match status" value="1"/>
</dbReference>
<evidence type="ECO:0000313" key="11">
    <source>
        <dbReference type="EMBL" id="KAA8534991.1"/>
    </source>
</evidence>
<dbReference type="SUPFAM" id="SSF52540">
    <property type="entry name" value="P-loop containing nucleoside triphosphate hydrolases"/>
    <property type="match status" value="1"/>
</dbReference>
<dbReference type="Pfam" id="PF18052">
    <property type="entry name" value="Rx_N"/>
    <property type="match status" value="1"/>
</dbReference>
<dbReference type="SUPFAM" id="SSF52047">
    <property type="entry name" value="RNI-like"/>
    <property type="match status" value="1"/>
</dbReference>
<dbReference type="InterPro" id="IPR002182">
    <property type="entry name" value="NB-ARC"/>
</dbReference>
<dbReference type="GO" id="GO:0098542">
    <property type="term" value="P:defense response to other organism"/>
    <property type="evidence" value="ECO:0007669"/>
    <property type="project" value="TreeGrafter"/>
</dbReference>
<organism evidence="11 12">
    <name type="scientific">Nyssa sinensis</name>
    <dbReference type="NCBI Taxonomy" id="561372"/>
    <lineage>
        <taxon>Eukaryota</taxon>
        <taxon>Viridiplantae</taxon>
        <taxon>Streptophyta</taxon>
        <taxon>Embryophyta</taxon>
        <taxon>Tracheophyta</taxon>
        <taxon>Spermatophyta</taxon>
        <taxon>Magnoliopsida</taxon>
        <taxon>eudicotyledons</taxon>
        <taxon>Gunneridae</taxon>
        <taxon>Pentapetalae</taxon>
        <taxon>asterids</taxon>
        <taxon>Cornales</taxon>
        <taxon>Nyssaceae</taxon>
        <taxon>Nyssa</taxon>
    </lineage>
</organism>